<dbReference type="Pfam" id="PF14322">
    <property type="entry name" value="SusD-like_3"/>
    <property type="match status" value="1"/>
</dbReference>
<feature type="domain" description="RagB/SusD" evidence="6">
    <location>
        <begin position="328"/>
        <end position="421"/>
    </location>
</feature>
<keyword evidence="4" id="KW-0472">Membrane</keyword>
<accession>A0A074L0X4</accession>
<keyword evidence="3" id="KW-0732">Signal</keyword>
<evidence type="ECO:0008006" key="10">
    <source>
        <dbReference type="Google" id="ProtNLM"/>
    </source>
</evidence>
<dbReference type="Gene3D" id="1.25.40.390">
    <property type="match status" value="1"/>
</dbReference>
<dbReference type="Proteomes" id="UP000027821">
    <property type="component" value="Unassembled WGS sequence"/>
</dbReference>
<evidence type="ECO:0000313" key="9">
    <source>
        <dbReference type="Proteomes" id="UP000027821"/>
    </source>
</evidence>
<dbReference type="InterPro" id="IPR033985">
    <property type="entry name" value="SusD-like_N"/>
</dbReference>
<dbReference type="OrthoDB" id="630434at2"/>
<dbReference type="EMBL" id="JMIH01000014">
    <property type="protein sequence ID" value="KEO74814.1"/>
    <property type="molecule type" value="Genomic_DNA"/>
</dbReference>
<comment type="caution">
    <text evidence="8">The sequence shown here is derived from an EMBL/GenBank/DDBJ whole genome shotgun (WGS) entry which is preliminary data.</text>
</comment>
<protein>
    <recommendedName>
        <fullName evidence="10">RagB/SusD family nutrient uptake outer membrane protein</fullName>
    </recommendedName>
</protein>
<reference evidence="8 9" key="1">
    <citation type="submission" date="2014-04" db="EMBL/GenBank/DDBJ databases">
        <title>Characterization and application of a salt tolerant electro-active bacterium.</title>
        <authorList>
            <person name="Yang L."/>
            <person name="Wei S."/>
            <person name="Tay Q.X.M."/>
        </authorList>
    </citation>
    <scope>NUCLEOTIDE SEQUENCE [LARGE SCALE GENOMIC DNA]</scope>
    <source>
        <strain evidence="8 9">LY1</strain>
    </source>
</reference>
<evidence type="ECO:0000256" key="3">
    <source>
        <dbReference type="ARBA" id="ARBA00022729"/>
    </source>
</evidence>
<evidence type="ECO:0000256" key="1">
    <source>
        <dbReference type="ARBA" id="ARBA00004442"/>
    </source>
</evidence>
<keyword evidence="9" id="KW-1185">Reference proteome</keyword>
<dbReference type="GO" id="GO:0009279">
    <property type="term" value="C:cell outer membrane"/>
    <property type="evidence" value="ECO:0007669"/>
    <property type="project" value="UniProtKB-SubCell"/>
</dbReference>
<proteinExistence type="inferred from homology"/>
<sequence>MKRFNNLYKYIPGLLLLIGISCDTLDQEPVNQIPVEGAIVSSRNAERALQGMYDDMQSDNYYGLRYLYYQDTYTDNLQHSGTFNTDQEVSARRINPSNLQIRNTWQSMYEVIRNANFVLYSLPNLIDATPDQLIAFEAEARFVRALVYYDLVKVFDGVPLVTSFTDRIENIDFQGRASVDEIYDFIIAELLFAEQNLVAISSTPYRAKPMAATALLARVYLQSGQNDLAAQKATEVIESGDYALQTNYRDLFTVQGNSEMVLELSFTNVDGDQSLLAISSDPATGGQKFYLRPAFFNLFAESAEEGDTRFAASVLQEDRLRVFKYFRSATNDDHVPLIRLAEMYLIRAEANARIGGLLGLTTVSIVNDINVIRSRARLAPLLLTDIPTTEDALTEILIQRRFEFAFEGHRFSDLKRFGLAADLFLPAEAFRVVWPIPFQEMEVNNNLIQNPGY</sequence>
<dbReference type="PROSITE" id="PS51257">
    <property type="entry name" value="PROKAR_LIPOPROTEIN"/>
    <property type="match status" value="1"/>
</dbReference>
<name>A0A074L0X4_9BACT</name>
<feature type="domain" description="SusD-like N-terminal" evidence="7">
    <location>
        <begin position="25"/>
        <end position="221"/>
    </location>
</feature>
<evidence type="ECO:0000256" key="5">
    <source>
        <dbReference type="ARBA" id="ARBA00023237"/>
    </source>
</evidence>
<dbReference type="SUPFAM" id="SSF48452">
    <property type="entry name" value="TPR-like"/>
    <property type="match status" value="1"/>
</dbReference>
<evidence type="ECO:0000259" key="6">
    <source>
        <dbReference type="Pfam" id="PF07980"/>
    </source>
</evidence>
<dbReference type="CDD" id="cd08977">
    <property type="entry name" value="SusD"/>
    <property type="match status" value="1"/>
</dbReference>
<evidence type="ECO:0000313" key="8">
    <source>
        <dbReference type="EMBL" id="KEO74814.1"/>
    </source>
</evidence>
<keyword evidence="5" id="KW-0998">Cell outer membrane</keyword>
<dbReference type="RefSeq" id="WP_035071078.1">
    <property type="nucleotide sequence ID" value="NZ_JMIH01000014.1"/>
</dbReference>
<evidence type="ECO:0000256" key="2">
    <source>
        <dbReference type="ARBA" id="ARBA00006275"/>
    </source>
</evidence>
<comment type="similarity">
    <text evidence="2">Belongs to the SusD family.</text>
</comment>
<organism evidence="8 9">
    <name type="scientific">Anditalea andensis</name>
    <dbReference type="NCBI Taxonomy" id="1048983"/>
    <lineage>
        <taxon>Bacteria</taxon>
        <taxon>Pseudomonadati</taxon>
        <taxon>Bacteroidota</taxon>
        <taxon>Cytophagia</taxon>
        <taxon>Cytophagales</taxon>
        <taxon>Cytophagaceae</taxon>
        <taxon>Anditalea</taxon>
    </lineage>
</organism>
<evidence type="ECO:0000256" key="4">
    <source>
        <dbReference type="ARBA" id="ARBA00023136"/>
    </source>
</evidence>
<dbReference type="eggNOG" id="COG3637">
    <property type="taxonomic scope" value="Bacteria"/>
</dbReference>
<dbReference type="STRING" id="1048983.EL17_03810"/>
<dbReference type="InterPro" id="IPR012944">
    <property type="entry name" value="SusD_RagB_dom"/>
</dbReference>
<comment type="subcellular location">
    <subcellularLocation>
        <location evidence="1">Cell outer membrane</location>
    </subcellularLocation>
</comment>
<dbReference type="Pfam" id="PF07980">
    <property type="entry name" value="SusD_RagB"/>
    <property type="match status" value="1"/>
</dbReference>
<gene>
    <name evidence="8" type="ORF">EL17_03810</name>
</gene>
<dbReference type="AlphaFoldDB" id="A0A074L0X4"/>
<evidence type="ECO:0000259" key="7">
    <source>
        <dbReference type="Pfam" id="PF14322"/>
    </source>
</evidence>
<dbReference type="InterPro" id="IPR011990">
    <property type="entry name" value="TPR-like_helical_dom_sf"/>
</dbReference>